<dbReference type="Proteomes" id="UP000256977">
    <property type="component" value="Unassembled WGS sequence"/>
</dbReference>
<proteinExistence type="predicted"/>
<reference evidence="1 2" key="1">
    <citation type="submission" date="2018-07" db="EMBL/GenBank/DDBJ databases">
        <title>Genomic Encyclopedia of Type Strains, Phase III (KMG-III): the genomes of soil and plant-associated and newly described type strains.</title>
        <authorList>
            <person name="Whitman W."/>
        </authorList>
    </citation>
    <scope>NUCLEOTIDE SEQUENCE [LARGE SCALE GENOMIC DNA]</scope>
    <source>
        <strain evidence="1 2">CECT 7287</strain>
    </source>
</reference>
<name>A0A3D9IUN3_9BACL</name>
<comment type="caution">
    <text evidence="1">The sequence shown here is derived from an EMBL/GenBank/DDBJ whole genome shotgun (WGS) entry which is preliminary data.</text>
</comment>
<dbReference type="EMBL" id="QRDZ01000019">
    <property type="protein sequence ID" value="RED65478.1"/>
    <property type="molecule type" value="Genomic_DNA"/>
</dbReference>
<keyword evidence="2" id="KW-1185">Reference proteome</keyword>
<accession>A0A3D9IUN3</accession>
<dbReference type="Pfam" id="PF20765">
    <property type="entry name" value="Phage_tail_terminator_8"/>
    <property type="match status" value="1"/>
</dbReference>
<dbReference type="OrthoDB" id="2063617at2"/>
<sequence>MSISYKGRTHGQLMSQIPEVMKLQVTVNDFRRAVDGALEEAFPEVAIESEEINQPSLPYFLVKLAESSHTQELDRRYRWTLPFVIQYSDPERRLNEMHTIAERLMTSLNQIHAGGRSVRGIGMKFKAEGEALLFYVTYQLFVWMPPAEASMMQKLEQNGGVHP</sequence>
<dbReference type="InterPro" id="IPR049254">
    <property type="entry name" value="Phage_tail_terminator"/>
</dbReference>
<gene>
    <name evidence="1" type="ORF">DFP98_119118</name>
</gene>
<dbReference type="RefSeq" id="WP_116062879.1">
    <property type="nucleotide sequence ID" value="NZ_QRDZ01000019.1"/>
</dbReference>
<protein>
    <submittedName>
        <fullName evidence="1">Uncharacterized protein</fullName>
    </submittedName>
</protein>
<organism evidence="1 2">
    <name type="scientific">Cohnella phaseoli</name>
    <dbReference type="NCBI Taxonomy" id="456490"/>
    <lineage>
        <taxon>Bacteria</taxon>
        <taxon>Bacillati</taxon>
        <taxon>Bacillota</taxon>
        <taxon>Bacilli</taxon>
        <taxon>Bacillales</taxon>
        <taxon>Paenibacillaceae</taxon>
        <taxon>Cohnella</taxon>
    </lineage>
</organism>
<evidence type="ECO:0000313" key="2">
    <source>
        <dbReference type="Proteomes" id="UP000256977"/>
    </source>
</evidence>
<evidence type="ECO:0000313" key="1">
    <source>
        <dbReference type="EMBL" id="RED65478.1"/>
    </source>
</evidence>
<dbReference type="AlphaFoldDB" id="A0A3D9IUN3"/>